<proteinExistence type="predicted"/>
<keyword evidence="3" id="KW-1185">Reference proteome</keyword>
<sequence>MIKQTSINNVYDLEPKNSNQEIFTDLFKSDDIRIEKIISYGQVTPADQPYIQAHDEWVVVLKGQARLKLEDKYYTLKQGQHLFIAKNTRHWVTFTSNPTIWLAIHFGRL</sequence>
<dbReference type="Gene3D" id="2.60.120.10">
    <property type="entry name" value="Jelly Rolls"/>
    <property type="match status" value="1"/>
</dbReference>
<dbReference type="InterPro" id="IPR014710">
    <property type="entry name" value="RmlC-like_jellyroll"/>
</dbReference>
<dbReference type="Pfam" id="PF07883">
    <property type="entry name" value="Cupin_2"/>
    <property type="match status" value="1"/>
</dbReference>
<organism evidence="2 3">
    <name type="scientific">Francisella hispaniensis FSC454</name>
    <dbReference type="NCBI Taxonomy" id="1088883"/>
    <lineage>
        <taxon>Bacteria</taxon>
        <taxon>Pseudomonadati</taxon>
        <taxon>Pseudomonadota</taxon>
        <taxon>Gammaproteobacteria</taxon>
        <taxon>Thiotrichales</taxon>
        <taxon>Francisellaceae</taxon>
        <taxon>Francisella</taxon>
    </lineage>
</organism>
<evidence type="ECO:0000259" key="1">
    <source>
        <dbReference type="Pfam" id="PF07883"/>
    </source>
</evidence>
<gene>
    <name evidence="2" type="ORF">FSC454_07260</name>
</gene>
<dbReference type="RefSeq" id="WP_066046444.1">
    <property type="nucleotide sequence ID" value="NZ_CP018093.1"/>
</dbReference>
<dbReference type="AlphaFoldDB" id="A0AAC9NPE0"/>
<dbReference type="CDD" id="cd06981">
    <property type="entry name" value="cupin_reut_a1446"/>
    <property type="match status" value="1"/>
</dbReference>
<dbReference type="InterPro" id="IPR013096">
    <property type="entry name" value="Cupin_2"/>
</dbReference>
<name>A0AAC9NPE0_9GAMM</name>
<reference evidence="2 3" key="1">
    <citation type="submission" date="2016-11" db="EMBL/GenBank/DDBJ databases">
        <authorList>
            <person name="Hagglund E."/>
            <person name="Bystrom M."/>
            <person name="Naslund J."/>
            <person name="Stenberg P."/>
            <person name="Sjodin A."/>
        </authorList>
    </citation>
    <scope>NUCLEOTIDE SEQUENCE [LARGE SCALE GENOMIC DNA]</scope>
    <source>
        <strain evidence="2 3">CCUG 58020</strain>
    </source>
</reference>
<dbReference type="InterPro" id="IPR011051">
    <property type="entry name" value="RmlC_Cupin_sf"/>
</dbReference>
<protein>
    <submittedName>
        <fullName evidence="2">Cupin</fullName>
    </submittedName>
</protein>
<feature type="domain" description="Cupin type-2" evidence="1">
    <location>
        <begin position="51"/>
        <end position="104"/>
    </location>
</feature>
<dbReference type="KEGG" id="fhi:FSC454_07260"/>
<dbReference type="EMBL" id="CP018093">
    <property type="protein sequence ID" value="APD50908.1"/>
    <property type="molecule type" value="Genomic_DNA"/>
</dbReference>
<dbReference type="Proteomes" id="UP000182459">
    <property type="component" value="Chromosome"/>
</dbReference>
<accession>A0AAC9NPE0</accession>
<dbReference type="SUPFAM" id="SSF51182">
    <property type="entry name" value="RmlC-like cupins"/>
    <property type="match status" value="1"/>
</dbReference>
<evidence type="ECO:0000313" key="2">
    <source>
        <dbReference type="EMBL" id="APD50908.1"/>
    </source>
</evidence>
<evidence type="ECO:0000313" key="3">
    <source>
        <dbReference type="Proteomes" id="UP000182459"/>
    </source>
</evidence>